<dbReference type="RefSeq" id="WP_119767452.1">
    <property type="nucleotide sequence ID" value="NZ_QYUO01000001.1"/>
</dbReference>
<dbReference type="Proteomes" id="UP000265955">
    <property type="component" value="Unassembled WGS sequence"/>
</dbReference>
<accession>A0A3A3FQM2</accession>
<evidence type="ECO:0000313" key="1">
    <source>
        <dbReference type="EMBL" id="RJF97504.1"/>
    </source>
</evidence>
<dbReference type="InterPro" id="IPR046225">
    <property type="entry name" value="DUF6258"/>
</dbReference>
<protein>
    <submittedName>
        <fullName evidence="1">Uncharacterized protein</fullName>
    </submittedName>
</protein>
<dbReference type="AlphaFoldDB" id="A0A3A3FQM2"/>
<dbReference type="Pfam" id="PF19772">
    <property type="entry name" value="DUF6258"/>
    <property type="match status" value="1"/>
</dbReference>
<gene>
    <name evidence="1" type="ORF">D3871_02380</name>
</gene>
<keyword evidence="2" id="KW-1185">Reference proteome</keyword>
<reference evidence="2" key="1">
    <citation type="submission" date="2018-09" db="EMBL/GenBank/DDBJ databases">
        <authorList>
            <person name="Zhu H."/>
        </authorList>
    </citation>
    <scope>NUCLEOTIDE SEQUENCE [LARGE SCALE GENOMIC DNA]</scope>
    <source>
        <strain evidence="2">K1R23-30</strain>
    </source>
</reference>
<dbReference type="EMBL" id="QYUO01000001">
    <property type="protein sequence ID" value="RJF97504.1"/>
    <property type="molecule type" value="Genomic_DNA"/>
</dbReference>
<name>A0A3A3FQM2_9BURK</name>
<organism evidence="1 2">
    <name type="scientific">Noviherbaspirillum saxi</name>
    <dbReference type="NCBI Taxonomy" id="2320863"/>
    <lineage>
        <taxon>Bacteria</taxon>
        <taxon>Pseudomonadati</taxon>
        <taxon>Pseudomonadota</taxon>
        <taxon>Betaproteobacteria</taxon>
        <taxon>Burkholderiales</taxon>
        <taxon>Oxalobacteraceae</taxon>
        <taxon>Noviherbaspirillum</taxon>
    </lineage>
</organism>
<comment type="caution">
    <text evidence="1">The sequence shown here is derived from an EMBL/GenBank/DDBJ whole genome shotgun (WGS) entry which is preliminary data.</text>
</comment>
<dbReference type="OrthoDB" id="9152551at2"/>
<evidence type="ECO:0000313" key="2">
    <source>
        <dbReference type="Proteomes" id="UP000265955"/>
    </source>
</evidence>
<proteinExistence type="predicted"/>
<sequence>MNVIEFLKTIYLGERGCKSLLIDGWNSEVKMQVTCISRVRSESWNYYDAEDLIDGYIVFEGVESIVLDPPGILPNDSINDIRAEQLADNLGKYLIIVNVNSVSASGEHSELEIRIQATSIALEAHDEPGKRITQ</sequence>